<dbReference type="Gene3D" id="3.30.450.40">
    <property type="match status" value="1"/>
</dbReference>
<feature type="transmembrane region" description="Helical" evidence="1">
    <location>
        <begin position="108"/>
        <end position="129"/>
    </location>
</feature>
<dbReference type="NCBIfam" id="TIGR00254">
    <property type="entry name" value="GGDEF"/>
    <property type="match status" value="1"/>
</dbReference>
<proteinExistence type="predicted"/>
<keyword evidence="1" id="KW-1133">Transmembrane helix</keyword>
<dbReference type="InterPro" id="IPR043128">
    <property type="entry name" value="Rev_trsase/Diguanyl_cyclase"/>
</dbReference>
<evidence type="ECO:0000256" key="1">
    <source>
        <dbReference type="SAM" id="Phobius"/>
    </source>
</evidence>
<gene>
    <name evidence="3" type="ORF">FHE72_16050</name>
</gene>
<dbReference type="FunFam" id="3.30.70.270:FF:000001">
    <property type="entry name" value="Diguanylate cyclase domain protein"/>
    <property type="match status" value="1"/>
</dbReference>
<dbReference type="RefSeq" id="WP_159362325.1">
    <property type="nucleotide sequence ID" value="NZ_CP047394.1"/>
</dbReference>
<feature type="transmembrane region" description="Helical" evidence="1">
    <location>
        <begin position="42"/>
        <end position="69"/>
    </location>
</feature>
<sequence length="570" mass="65159">MTLPLKKKLYILLAWLAVVPAGLYFTYQYYPPENIAGNELEFITLVLFATFIPLMPIVINGATIFFIQWVTLVGFIKYGLFIEIVLMQFSIIPLLIRLRVTKSDWHRIPLNSLMFFLVSYISGLIYFMVGGEIAERELGQLILPILCYQIVSIMINQVLLLLYHHYVANNDVRFYSKDFVWDFTANMIMFPLSLSLYYLTFELGAFASLLIGVPFVSLSIILKLYNSSENINEYLQKAGEIGHQLTESLKVKEVLDIFIEKIIETLPVEYAYILDCHEEGLVLLRRFENGEMKSNNLRPLKKNQGISGVVWETGKSVLYTSRSEWTDIAEGYMPEDVESVLCVPIVRSQKVRGILLLASSKKKAYEKFQLMIVDILCSYFGIAIANARHHERTKQNSERCALTGLYNYRYFEDLLSMEYNNLEAGKRKNLSLIMLDLDHFKVINDNYGHQSGNEILIQLAERLRALISTKGTVARYGGEEFVILLPDTEREEALHIAEYVRGTIANQPFTLHDSLDESNKQMMVRITASIGVSTAPEDADDTMALIRHADRALYTGAKQAGRNRVAQYVK</sequence>
<feature type="transmembrane region" description="Helical" evidence="1">
    <location>
        <begin position="141"/>
        <end position="167"/>
    </location>
</feature>
<dbReference type="InterPro" id="IPR029016">
    <property type="entry name" value="GAF-like_dom_sf"/>
</dbReference>
<dbReference type="PROSITE" id="PS50887">
    <property type="entry name" value="GGDEF"/>
    <property type="match status" value="1"/>
</dbReference>
<dbReference type="EMBL" id="CP047394">
    <property type="protein sequence ID" value="QHE62359.1"/>
    <property type="molecule type" value="Genomic_DNA"/>
</dbReference>
<evidence type="ECO:0000259" key="2">
    <source>
        <dbReference type="PROSITE" id="PS50887"/>
    </source>
</evidence>
<dbReference type="PANTHER" id="PTHR45138">
    <property type="entry name" value="REGULATORY COMPONENTS OF SENSORY TRANSDUCTION SYSTEM"/>
    <property type="match status" value="1"/>
</dbReference>
<organism evidence="3 4">
    <name type="scientific">Rossellomorea vietnamensis</name>
    <dbReference type="NCBI Taxonomy" id="218284"/>
    <lineage>
        <taxon>Bacteria</taxon>
        <taxon>Bacillati</taxon>
        <taxon>Bacillota</taxon>
        <taxon>Bacilli</taxon>
        <taxon>Bacillales</taxon>
        <taxon>Bacillaceae</taxon>
        <taxon>Rossellomorea</taxon>
    </lineage>
</organism>
<dbReference type="PANTHER" id="PTHR45138:SF9">
    <property type="entry name" value="DIGUANYLATE CYCLASE DGCM-RELATED"/>
    <property type="match status" value="1"/>
</dbReference>
<feature type="transmembrane region" description="Helical" evidence="1">
    <location>
        <begin position="12"/>
        <end position="30"/>
    </location>
</feature>
<dbReference type="KEGG" id="bvq:FHE72_16050"/>
<dbReference type="GO" id="GO:0005886">
    <property type="term" value="C:plasma membrane"/>
    <property type="evidence" value="ECO:0007669"/>
    <property type="project" value="TreeGrafter"/>
</dbReference>
<dbReference type="InterPro" id="IPR029787">
    <property type="entry name" value="Nucleotide_cyclase"/>
</dbReference>
<protein>
    <submittedName>
        <fullName evidence="3">Diguanylate cyclase</fullName>
    </submittedName>
</protein>
<dbReference type="InterPro" id="IPR000160">
    <property type="entry name" value="GGDEF_dom"/>
</dbReference>
<dbReference type="Proteomes" id="UP000465062">
    <property type="component" value="Chromosome"/>
</dbReference>
<evidence type="ECO:0000313" key="3">
    <source>
        <dbReference type="EMBL" id="QHE62359.1"/>
    </source>
</evidence>
<evidence type="ECO:0000313" key="4">
    <source>
        <dbReference type="Proteomes" id="UP000465062"/>
    </source>
</evidence>
<dbReference type="AlphaFoldDB" id="A0A6I6UR58"/>
<reference evidence="3 4" key="1">
    <citation type="submission" date="2019-06" db="EMBL/GenBank/DDBJ databases">
        <title>An operon consisting of a P-type ATPase gene and a transcriptional regular gene given the different cadmium resistance in Bacillus vietamensis 151-6 and Bacillus marisflavi 151-25.</title>
        <authorList>
            <person name="Yu X."/>
        </authorList>
    </citation>
    <scope>NUCLEOTIDE SEQUENCE [LARGE SCALE GENOMIC DNA]</scope>
    <source>
        <strain evidence="3 4">151-6</strain>
    </source>
</reference>
<dbReference type="GO" id="GO:0043709">
    <property type="term" value="P:cell adhesion involved in single-species biofilm formation"/>
    <property type="evidence" value="ECO:0007669"/>
    <property type="project" value="TreeGrafter"/>
</dbReference>
<dbReference type="CDD" id="cd01949">
    <property type="entry name" value="GGDEF"/>
    <property type="match status" value="1"/>
</dbReference>
<dbReference type="InterPro" id="IPR050469">
    <property type="entry name" value="Diguanylate_Cyclase"/>
</dbReference>
<dbReference type="SMART" id="SM00267">
    <property type="entry name" value="GGDEF"/>
    <property type="match status" value="1"/>
</dbReference>
<feature type="domain" description="GGDEF" evidence="2">
    <location>
        <begin position="428"/>
        <end position="570"/>
    </location>
</feature>
<keyword evidence="1" id="KW-0472">Membrane</keyword>
<dbReference type="SUPFAM" id="SSF55781">
    <property type="entry name" value="GAF domain-like"/>
    <property type="match status" value="1"/>
</dbReference>
<dbReference type="Pfam" id="PF00990">
    <property type="entry name" value="GGDEF"/>
    <property type="match status" value="1"/>
</dbReference>
<accession>A0A6I6UR58</accession>
<dbReference type="SMART" id="SM00065">
    <property type="entry name" value="GAF"/>
    <property type="match status" value="1"/>
</dbReference>
<dbReference type="GO" id="GO:1902201">
    <property type="term" value="P:negative regulation of bacterial-type flagellum-dependent cell motility"/>
    <property type="evidence" value="ECO:0007669"/>
    <property type="project" value="TreeGrafter"/>
</dbReference>
<feature type="transmembrane region" description="Helical" evidence="1">
    <location>
        <begin position="205"/>
        <end position="225"/>
    </location>
</feature>
<dbReference type="GO" id="GO:0052621">
    <property type="term" value="F:diguanylate cyclase activity"/>
    <property type="evidence" value="ECO:0007669"/>
    <property type="project" value="TreeGrafter"/>
</dbReference>
<dbReference type="Pfam" id="PF13185">
    <property type="entry name" value="GAF_2"/>
    <property type="match status" value="1"/>
</dbReference>
<name>A0A6I6UR58_9BACI</name>
<dbReference type="Gene3D" id="3.30.70.270">
    <property type="match status" value="1"/>
</dbReference>
<keyword evidence="1" id="KW-0812">Transmembrane</keyword>
<dbReference type="InterPro" id="IPR003018">
    <property type="entry name" value="GAF"/>
</dbReference>
<dbReference type="SUPFAM" id="SSF55073">
    <property type="entry name" value="Nucleotide cyclase"/>
    <property type="match status" value="1"/>
</dbReference>
<feature type="transmembrane region" description="Helical" evidence="1">
    <location>
        <begin position="75"/>
        <end position="96"/>
    </location>
</feature>